<organism evidence="1 2">
    <name type="scientific">Arthrospiribacter ruber</name>
    <dbReference type="NCBI Taxonomy" id="2487934"/>
    <lineage>
        <taxon>Bacteria</taxon>
        <taxon>Pseudomonadati</taxon>
        <taxon>Bacteroidota</taxon>
        <taxon>Cytophagia</taxon>
        <taxon>Cytophagales</taxon>
        <taxon>Cyclobacteriaceae</taxon>
        <taxon>Arthrospiribacter</taxon>
    </lineage>
</organism>
<name>A0A951IYW5_9BACT</name>
<keyword evidence="2" id="KW-1185">Reference proteome</keyword>
<evidence type="ECO:0000313" key="1">
    <source>
        <dbReference type="EMBL" id="MBW3468083.1"/>
    </source>
</evidence>
<dbReference type="RefSeq" id="WP_219288827.1">
    <property type="nucleotide sequence ID" value="NZ_RPHB01000004.1"/>
</dbReference>
<comment type="caution">
    <text evidence="1">The sequence shown here is derived from an EMBL/GenBank/DDBJ whole genome shotgun (WGS) entry which is preliminary data.</text>
</comment>
<gene>
    <name evidence="1" type="ORF">EGN73_09695</name>
</gene>
<dbReference type="EMBL" id="RPHB01000004">
    <property type="protein sequence ID" value="MBW3468083.1"/>
    <property type="molecule type" value="Genomic_DNA"/>
</dbReference>
<reference evidence="1 2" key="1">
    <citation type="journal article" date="2020" name="Syst. Appl. Microbiol.">
        <title>Arthrospiribacter ruber gen. nov., sp. nov., a novel bacterium isolated from Arthrospira cultures.</title>
        <authorList>
            <person name="Waleron M."/>
            <person name="Misztak A."/>
            <person name="Waleron M.M."/>
            <person name="Furmaniak M."/>
            <person name="Mrozik A."/>
            <person name="Waleron K."/>
        </authorList>
    </citation>
    <scope>NUCLEOTIDE SEQUENCE [LARGE SCALE GENOMIC DNA]</scope>
    <source>
        <strain evidence="1 2">DPMB0001</strain>
    </source>
</reference>
<proteinExistence type="predicted"/>
<accession>A0A951IYW5</accession>
<sequence>MTKYLLSKTAKIISGILILLFSAGCEKEHSPVKVIDENFSIEFLGLEGPRVNKLVLSNNKLYACTQDGFYVKNLGSPAKFKNIALKGKNVEDAVIFSDSEMLISYRNVNPEIEAFPQLWETKDAGTTWKAIEHNFGGDEPEELVDFERHPTQQNTIFGFGRMVLASSTDKGKTWNPIWGDWHMFSNYGRAFVNPVQPDEIWLGGQGGIENGYLVHLKNESVVNEWNDLVPNPTVVKKVAFDKLSPQTIYVGWEGELSKTSDNGQTWETLIEKHEEAHFFMGIGISDQDQKLIYTGKWAKTPEPQPLELSYSKDQGKTWTTKTFPGINYGGVFDMILVTEGNTDRIFVGLDKGGVYEIKAKGIL</sequence>
<dbReference type="PROSITE" id="PS51257">
    <property type="entry name" value="PROKAR_LIPOPROTEIN"/>
    <property type="match status" value="1"/>
</dbReference>
<dbReference type="CDD" id="cd15482">
    <property type="entry name" value="Sialidase_non-viral"/>
    <property type="match status" value="1"/>
</dbReference>
<evidence type="ECO:0000313" key="2">
    <source>
        <dbReference type="Proteomes" id="UP000727490"/>
    </source>
</evidence>
<dbReference type="Proteomes" id="UP000727490">
    <property type="component" value="Unassembled WGS sequence"/>
</dbReference>
<protein>
    <submittedName>
        <fullName evidence="1">Uncharacterized protein</fullName>
    </submittedName>
</protein>
<dbReference type="AlphaFoldDB" id="A0A951IYW5"/>